<name>A0A8S5RM22_9VIRU</name>
<organism evidence="2">
    <name type="scientific">virus sp. ctLpa4</name>
    <dbReference type="NCBI Taxonomy" id="2825814"/>
    <lineage>
        <taxon>Viruses</taxon>
    </lineage>
</organism>
<dbReference type="Pfam" id="PF00078">
    <property type="entry name" value="RVT_1"/>
    <property type="match status" value="1"/>
</dbReference>
<dbReference type="EMBL" id="BK059118">
    <property type="protein sequence ID" value="DAE32162.1"/>
    <property type="molecule type" value="Genomic_DNA"/>
</dbReference>
<evidence type="ECO:0000259" key="1">
    <source>
        <dbReference type="PROSITE" id="PS50878"/>
    </source>
</evidence>
<dbReference type="PROSITE" id="PS50878">
    <property type="entry name" value="RT_POL"/>
    <property type="match status" value="1"/>
</dbReference>
<feature type="domain" description="Reverse transcriptase" evidence="1">
    <location>
        <begin position="1"/>
        <end position="275"/>
    </location>
</feature>
<dbReference type="PANTHER" id="PTHR34047:SF8">
    <property type="entry name" value="PROTEIN YKFC"/>
    <property type="match status" value="1"/>
</dbReference>
<dbReference type="InterPro" id="IPR043502">
    <property type="entry name" value="DNA/RNA_pol_sf"/>
</dbReference>
<sequence>MKRLGNLYDKIISLENLRLADKRARKGKLNTYGVKVHDRHAEADLLALHEALKAGTYKTSEYSTFFIYEPKEREIFRLPYFPDRIVHHAVMNVLESVWVSIFTADTYSCIKGRGIQAAADKLRHVIDRDKPGCAYCLKIDIRKFYPSIDHAILKRIVRRKIKDTRLLRLLDEIIDSADGLPIGNYLSQFLANLMLAYFDHWVKETKRVRYYFRYADDIVVLHSDKRVLRALLADFERYLNTELNLFVKDNKQIFPVAKDHKDRHGRGIDFLGYVFYHNETRLRKRIKQNFCRKVAKLRKRKKPIGEAQFMQAVAAWWGWAKHSDSEYFINKLNKISPYEIKFKR</sequence>
<dbReference type="CDD" id="cd01651">
    <property type="entry name" value="RT_G2_intron"/>
    <property type="match status" value="1"/>
</dbReference>
<reference evidence="2" key="1">
    <citation type="journal article" date="2021" name="Proc. Natl. Acad. Sci. U.S.A.">
        <title>A Catalog of Tens of Thousands of Viruses from Human Metagenomes Reveals Hidden Associations with Chronic Diseases.</title>
        <authorList>
            <person name="Tisza M.J."/>
            <person name="Buck C.B."/>
        </authorList>
    </citation>
    <scope>NUCLEOTIDE SEQUENCE</scope>
    <source>
        <strain evidence="2">CtLpa4</strain>
    </source>
</reference>
<evidence type="ECO:0000313" key="2">
    <source>
        <dbReference type="EMBL" id="DAE32162.1"/>
    </source>
</evidence>
<dbReference type="PANTHER" id="PTHR34047">
    <property type="entry name" value="NUCLEAR INTRON MATURASE 1, MITOCHONDRIAL-RELATED"/>
    <property type="match status" value="1"/>
</dbReference>
<proteinExistence type="predicted"/>
<protein>
    <recommendedName>
        <fullName evidence="1">Reverse transcriptase domain-containing protein</fullName>
    </recommendedName>
</protein>
<accession>A0A8S5RM22</accession>
<dbReference type="InterPro" id="IPR000477">
    <property type="entry name" value="RT_dom"/>
</dbReference>
<dbReference type="SUPFAM" id="SSF56672">
    <property type="entry name" value="DNA/RNA polymerases"/>
    <property type="match status" value="1"/>
</dbReference>
<dbReference type="InterPro" id="IPR051083">
    <property type="entry name" value="GrpII_Intron_Splice-Mob/Def"/>
</dbReference>